<organism evidence="2 3">
    <name type="scientific">Kitasatospora saccharophila</name>
    <dbReference type="NCBI Taxonomy" id="407973"/>
    <lineage>
        <taxon>Bacteria</taxon>
        <taxon>Bacillati</taxon>
        <taxon>Actinomycetota</taxon>
        <taxon>Actinomycetes</taxon>
        <taxon>Kitasatosporales</taxon>
        <taxon>Streptomycetaceae</taxon>
        <taxon>Kitasatospora</taxon>
    </lineage>
</organism>
<accession>A0ABN2WH08</accession>
<name>A0ABN2WH08_9ACTN</name>
<proteinExistence type="predicted"/>
<keyword evidence="3" id="KW-1185">Reference proteome</keyword>
<gene>
    <name evidence="2" type="ORF">GCM10009759_17310</name>
</gene>
<evidence type="ECO:0000313" key="3">
    <source>
        <dbReference type="Proteomes" id="UP001500897"/>
    </source>
</evidence>
<dbReference type="Proteomes" id="UP001500897">
    <property type="component" value="Unassembled WGS sequence"/>
</dbReference>
<dbReference type="EMBL" id="BAAANS010000009">
    <property type="protein sequence ID" value="GAA2092041.1"/>
    <property type="molecule type" value="Genomic_DNA"/>
</dbReference>
<evidence type="ECO:0000256" key="1">
    <source>
        <dbReference type="SAM" id="MobiDB-lite"/>
    </source>
</evidence>
<reference evidence="2 3" key="1">
    <citation type="journal article" date="2019" name="Int. J. Syst. Evol. Microbiol.">
        <title>The Global Catalogue of Microorganisms (GCM) 10K type strain sequencing project: providing services to taxonomists for standard genome sequencing and annotation.</title>
        <authorList>
            <consortium name="The Broad Institute Genomics Platform"/>
            <consortium name="The Broad Institute Genome Sequencing Center for Infectious Disease"/>
            <person name="Wu L."/>
            <person name="Ma J."/>
        </authorList>
    </citation>
    <scope>NUCLEOTIDE SEQUENCE [LARGE SCALE GENOMIC DNA]</scope>
    <source>
        <strain evidence="2 3">JCM 14559</strain>
    </source>
</reference>
<comment type="caution">
    <text evidence="2">The sequence shown here is derived from an EMBL/GenBank/DDBJ whole genome shotgun (WGS) entry which is preliminary data.</text>
</comment>
<evidence type="ECO:0000313" key="2">
    <source>
        <dbReference type="EMBL" id="GAA2092041.1"/>
    </source>
</evidence>
<feature type="region of interest" description="Disordered" evidence="1">
    <location>
        <begin position="139"/>
        <end position="174"/>
    </location>
</feature>
<protein>
    <submittedName>
        <fullName evidence="2">Uncharacterized protein</fullName>
    </submittedName>
</protein>
<sequence>MRGVLYHLAVKLNKHSSIPAHPGVPTSAALTEAAENAMTVMRHCTIRLDELGADADPARRIAARSLREVRHYAALANRHLAEALASAVALESAADRESSDPDDKEREGKLSYQVLNSAAVGYNSLIAALRGITSARDELLALDPPQPPAAARRPRSTPATSVQGQELHAGGRRR</sequence>